<evidence type="ECO:0000256" key="5">
    <source>
        <dbReference type="ARBA" id="ARBA00022801"/>
    </source>
</evidence>
<evidence type="ECO:0000259" key="11">
    <source>
        <dbReference type="Pfam" id="PF18962"/>
    </source>
</evidence>
<reference evidence="12 13" key="1">
    <citation type="journal article" date="2012" name="Stand. Genomic Sci.">
        <title>Genome sequence of the orange-pigmented seawater bacterium Owenweeksia hongkongensis type strain (UST20020801(T)).</title>
        <authorList>
            <person name="Riedel T."/>
            <person name="Held B."/>
            <person name="Nolan M."/>
            <person name="Lucas S."/>
            <person name="Lapidus A."/>
            <person name="Tice H."/>
            <person name="Del Rio T.G."/>
            <person name="Cheng J.F."/>
            <person name="Han C."/>
            <person name="Tapia R."/>
            <person name="Goodwin L.A."/>
            <person name="Pitluck S."/>
            <person name="Liolios K."/>
            <person name="Mavromatis K."/>
            <person name="Pagani I."/>
            <person name="Ivanova N."/>
            <person name="Mikhailova N."/>
            <person name="Pati A."/>
            <person name="Chen A."/>
            <person name="Palaniappan K."/>
            <person name="Rohde M."/>
            <person name="Tindall B.J."/>
            <person name="Detter J.C."/>
            <person name="Goker M."/>
            <person name="Woyke T."/>
            <person name="Bristow J."/>
            <person name="Eisen J.A."/>
            <person name="Markowitz V."/>
            <person name="Hugenholtz P."/>
            <person name="Klenk H.P."/>
            <person name="Kyrpides N.C."/>
        </authorList>
    </citation>
    <scope>NUCLEOTIDE SEQUENCE</scope>
    <source>
        <strain evidence="13">DSM 17368 / JCM 12287 / NRRL B-23963</strain>
    </source>
</reference>
<dbReference type="Proteomes" id="UP000005631">
    <property type="component" value="Chromosome"/>
</dbReference>
<keyword evidence="5" id="KW-0378">Hydrolase</keyword>
<sequence length="482" mass="54131">MQTLKLKMKHLLLCFLIATTCPLFSQGLIKQALSKPHHASANDTLVGCGSFELMKHADRVKPGFLKAANQYLANITNENANRKKTSSGVMQIPVVFHILYNDTSANLADSVIQDQLRVLNESFRRQNTDTVNTRADFKPLVADSEIEFVLATNDPAGNPTNGITRTYSPTKYFGGVLPYDQTQMQEIQDWLNDSLYYNYFRITQDSLGGRSAWNSLNYVNIWVGDLRIFEPKFNDFEELVFFGLATPPANHPNWPTEIYTELGGFQEGILLHYPVIGSNNPNLFPTPYQSYDALVRSGKILVHEMGHYLGLRHIWGDGDCTMDDFIHDTPRSDRSSSFNCNHVANNCVDTILGMDLPDMVENYMDYSSGNCQNSFTQGQIDVMRTVIETNRPYLISTRSFVVDANPAISYYPNPTSGQITIHFNETNSDATIRVFSIDGSLIKTHEVTNSTETKIALGQQNGLYVIQVHSGNGISTFRVLKQ</sequence>
<keyword evidence="13" id="KW-1185">Reference proteome</keyword>
<dbReference type="EMBL" id="CP003156">
    <property type="protein sequence ID" value="AEV31377.1"/>
    <property type="molecule type" value="Genomic_DNA"/>
</dbReference>
<feature type="domain" description="Secretion system C-terminal sorting" evidence="11">
    <location>
        <begin position="411"/>
        <end position="475"/>
    </location>
</feature>
<keyword evidence="3" id="KW-0479">Metal-binding</keyword>
<feature type="chain" id="PRO_5003515791" evidence="9">
    <location>
        <begin position="26"/>
        <end position="482"/>
    </location>
</feature>
<feature type="signal peptide" evidence="9">
    <location>
        <begin position="1"/>
        <end position="25"/>
    </location>
</feature>
<accession>G8R8J5</accession>
<evidence type="ECO:0000313" key="12">
    <source>
        <dbReference type="EMBL" id="AEV31377.1"/>
    </source>
</evidence>
<dbReference type="Gene3D" id="3.40.390.10">
    <property type="entry name" value="Collagenase (Catalytic Domain)"/>
    <property type="match status" value="1"/>
</dbReference>
<keyword evidence="2" id="KW-0645">Protease</keyword>
<protein>
    <submittedName>
        <fullName evidence="12">Pregnancy-associated plasma protein-A</fullName>
    </submittedName>
</protein>
<gene>
    <name evidence="12" type="ordered locus">Oweho_0356</name>
</gene>
<dbReference type="Pfam" id="PF05572">
    <property type="entry name" value="Peptidase_M43"/>
    <property type="match status" value="1"/>
</dbReference>
<name>G8R8J5_OWEHD</name>
<keyword evidence="4 9" id="KW-0732">Signal</keyword>
<dbReference type="InterPro" id="IPR024079">
    <property type="entry name" value="MetalloPept_cat_dom_sf"/>
</dbReference>
<dbReference type="AlphaFoldDB" id="G8R8J5"/>
<dbReference type="GO" id="GO:0008237">
    <property type="term" value="F:metallopeptidase activity"/>
    <property type="evidence" value="ECO:0007669"/>
    <property type="project" value="UniProtKB-KW"/>
</dbReference>
<dbReference type="KEGG" id="oho:Oweho_0356"/>
<evidence type="ECO:0000256" key="6">
    <source>
        <dbReference type="ARBA" id="ARBA00022833"/>
    </source>
</evidence>
<keyword evidence="6" id="KW-0862">Zinc</keyword>
<evidence type="ECO:0000256" key="4">
    <source>
        <dbReference type="ARBA" id="ARBA00022729"/>
    </source>
</evidence>
<evidence type="ECO:0000256" key="2">
    <source>
        <dbReference type="ARBA" id="ARBA00022670"/>
    </source>
</evidence>
<evidence type="ECO:0000256" key="3">
    <source>
        <dbReference type="ARBA" id="ARBA00022723"/>
    </source>
</evidence>
<dbReference type="SUPFAM" id="SSF55486">
    <property type="entry name" value="Metalloproteases ('zincins'), catalytic domain"/>
    <property type="match status" value="1"/>
</dbReference>
<keyword evidence="8" id="KW-1015">Disulfide bond</keyword>
<dbReference type="PANTHER" id="PTHR47466">
    <property type="match status" value="1"/>
</dbReference>
<dbReference type="HOGENOM" id="CLU_011684_2_1_10"/>
<dbReference type="OrthoDB" id="6278496at2"/>
<evidence type="ECO:0000256" key="7">
    <source>
        <dbReference type="ARBA" id="ARBA00023049"/>
    </source>
</evidence>
<evidence type="ECO:0000256" key="1">
    <source>
        <dbReference type="ARBA" id="ARBA00008721"/>
    </source>
</evidence>
<evidence type="ECO:0000259" key="10">
    <source>
        <dbReference type="Pfam" id="PF05572"/>
    </source>
</evidence>
<dbReference type="GO" id="GO:0046872">
    <property type="term" value="F:metal ion binding"/>
    <property type="evidence" value="ECO:0007669"/>
    <property type="project" value="UniProtKB-KW"/>
</dbReference>
<dbReference type="InterPro" id="IPR026444">
    <property type="entry name" value="Secre_tail"/>
</dbReference>
<proteinExistence type="inferred from homology"/>
<dbReference type="Pfam" id="PF18962">
    <property type="entry name" value="Por_Secre_tail"/>
    <property type="match status" value="1"/>
</dbReference>
<evidence type="ECO:0000256" key="8">
    <source>
        <dbReference type="ARBA" id="ARBA00023157"/>
    </source>
</evidence>
<dbReference type="STRING" id="926562.Oweho_0356"/>
<evidence type="ECO:0000313" key="13">
    <source>
        <dbReference type="Proteomes" id="UP000005631"/>
    </source>
</evidence>
<organism evidence="12 13">
    <name type="scientific">Owenweeksia hongkongensis (strain DSM 17368 / CIP 108786 / JCM 12287 / NRRL B-23963 / UST20020801)</name>
    <dbReference type="NCBI Taxonomy" id="926562"/>
    <lineage>
        <taxon>Bacteria</taxon>
        <taxon>Pseudomonadati</taxon>
        <taxon>Bacteroidota</taxon>
        <taxon>Flavobacteriia</taxon>
        <taxon>Flavobacteriales</taxon>
        <taxon>Owenweeksiaceae</taxon>
        <taxon>Owenweeksia</taxon>
    </lineage>
</organism>
<comment type="similarity">
    <text evidence="1">Belongs to the peptidase M43B family.</text>
</comment>
<dbReference type="GO" id="GO:0006508">
    <property type="term" value="P:proteolysis"/>
    <property type="evidence" value="ECO:0007669"/>
    <property type="project" value="UniProtKB-KW"/>
</dbReference>
<keyword evidence="7" id="KW-0482">Metalloprotease</keyword>
<dbReference type="InterPro" id="IPR008754">
    <property type="entry name" value="Peptidase_M43"/>
</dbReference>
<evidence type="ECO:0000256" key="9">
    <source>
        <dbReference type="SAM" id="SignalP"/>
    </source>
</evidence>
<dbReference type="PANTHER" id="PTHR47466:SF1">
    <property type="entry name" value="METALLOPROTEASE MEP1 (AFU_ORTHOLOGUE AFUA_1G07730)-RELATED"/>
    <property type="match status" value="1"/>
</dbReference>
<dbReference type="NCBIfam" id="TIGR04183">
    <property type="entry name" value="Por_Secre_tail"/>
    <property type="match status" value="1"/>
</dbReference>
<feature type="domain" description="Peptidase M43 pregnancy-associated plasma-A" evidence="10">
    <location>
        <begin position="298"/>
        <end position="387"/>
    </location>
</feature>
<dbReference type="eggNOG" id="COG3291">
    <property type="taxonomic scope" value="Bacteria"/>
</dbReference>